<accession>A0ABQ7C420</accession>
<gene>
    <name evidence="1" type="ORF">DY000_02003282</name>
</gene>
<organism evidence="1 2">
    <name type="scientific">Brassica cretica</name>
    <name type="common">Mustard</name>
    <dbReference type="NCBI Taxonomy" id="69181"/>
    <lineage>
        <taxon>Eukaryota</taxon>
        <taxon>Viridiplantae</taxon>
        <taxon>Streptophyta</taxon>
        <taxon>Embryophyta</taxon>
        <taxon>Tracheophyta</taxon>
        <taxon>Spermatophyta</taxon>
        <taxon>Magnoliopsida</taxon>
        <taxon>eudicotyledons</taxon>
        <taxon>Gunneridae</taxon>
        <taxon>Pentapetalae</taxon>
        <taxon>rosids</taxon>
        <taxon>malvids</taxon>
        <taxon>Brassicales</taxon>
        <taxon>Brassicaceae</taxon>
        <taxon>Brassiceae</taxon>
        <taxon>Brassica</taxon>
    </lineage>
</organism>
<comment type="caution">
    <text evidence="1">The sequence shown here is derived from an EMBL/GenBank/DDBJ whole genome shotgun (WGS) entry which is preliminary data.</text>
</comment>
<keyword evidence="2" id="KW-1185">Reference proteome</keyword>
<name>A0ABQ7C420_BRACR</name>
<evidence type="ECO:0000313" key="2">
    <source>
        <dbReference type="Proteomes" id="UP000266723"/>
    </source>
</evidence>
<dbReference type="Proteomes" id="UP000266723">
    <property type="component" value="Unassembled WGS sequence"/>
</dbReference>
<evidence type="ECO:0000313" key="1">
    <source>
        <dbReference type="EMBL" id="KAF3546382.1"/>
    </source>
</evidence>
<reference evidence="1 2" key="1">
    <citation type="journal article" date="2020" name="BMC Genomics">
        <title>Intraspecific diversification of the crop wild relative Brassica cretica Lam. using demographic model selection.</title>
        <authorList>
            <person name="Kioukis A."/>
            <person name="Michalopoulou V.A."/>
            <person name="Briers L."/>
            <person name="Pirintsos S."/>
            <person name="Studholme D.J."/>
            <person name="Pavlidis P."/>
            <person name="Sarris P.F."/>
        </authorList>
    </citation>
    <scope>NUCLEOTIDE SEQUENCE [LARGE SCALE GENOMIC DNA]</scope>
    <source>
        <strain evidence="2">cv. PFS-1207/04</strain>
    </source>
</reference>
<proteinExistence type="predicted"/>
<sequence>MTSGARSQIEVHFVRIFVDGEMEIGKIEGFRSTMLTPIMRPLSRAEKQDQSRYEDNNGDNNRTKLPLIGKLLLPRTNSDNKNGYSHILLINAQRRRFQILTTPALNERNKMMWIVMTRLKIVAGTGKIVAGKTISYLSVIFRSDKARRLLEDENVQSLMPTK</sequence>
<protein>
    <submittedName>
        <fullName evidence="1">Uncharacterized protein</fullName>
    </submittedName>
</protein>
<dbReference type="EMBL" id="QGKV02000832">
    <property type="protein sequence ID" value="KAF3546382.1"/>
    <property type="molecule type" value="Genomic_DNA"/>
</dbReference>